<dbReference type="InterPro" id="IPR003162">
    <property type="entry name" value="TFIID-31"/>
</dbReference>
<feature type="region of interest" description="Disordered" evidence="5">
    <location>
        <begin position="79"/>
        <end position="126"/>
    </location>
</feature>
<dbReference type="GO" id="GO:0000124">
    <property type="term" value="C:SAGA complex"/>
    <property type="evidence" value="ECO:0007669"/>
    <property type="project" value="TreeGrafter"/>
</dbReference>
<comment type="subcellular location">
    <subcellularLocation>
        <location evidence="1">Nucleus</location>
    </subcellularLocation>
</comment>
<evidence type="ECO:0000256" key="1">
    <source>
        <dbReference type="ARBA" id="ARBA00004123"/>
    </source>
</evidence>
<organism evidence="6 7">
    <name type="scientific">Vigna unguiculata</name>
    <name type="common">Cowpea</name>
    <dbReference type="NCBI Taxonomy" id="3917"/>
    <lineage>
        <taxon>Eukaryota</taxon>
        <taxon>Viridiplantae</taxon>
        <taxon>Streptophyta</taxon>
        <taxon>Embryophyta</taxon>
        <taxon>Tracheophyta</taxon>
        <taxon>Spermatophyta</taxon>
        <taxon>Magnoliopsida</taxon>
        <taxon>eudicotyledons</taxon>
        <taxon>Gunneridae</taxon>
        <taxon>Pentapetalae</taxon>
        <taxon>rosids</taxon>
        <taxon>fabids</taxon>
        <taxon>Fabales</taxon>
        <taxon>Fabaceae</taxon>
        <taxon>Papilionoideae</taxon>
        <taxon>50 kb inversion clade</taxon>
        <taxon>NPAAA clade</taxon>
        <taxon>indigoferoid/millettioid clade</taxon>
        <taxon>Phaseoleae</taxon>
        <taxon>Vigna</taxon>
    </lineage>
</organism>
<dbReference type="GO" id="GO:0003743">
    <property type="term" value="F:translation initiation factor activity"/>
    <property type="evidence" value="ECO:0007669"/>
    <property type="project" value="UniProtKB-KW"/>
</dbReference>
<keyword evidence="4" id="KW-0539">Nucleus</keyword>
<gene>
    <name evidence="6" type="ORF">DEO72_LG2g421</name>
</gene>
<evidence type="ECO:0000256" key="3">
    <source>
        <dbReference type="ARBA" id="ARBA00023163"/>
    </source>
</evidence>
<dbReference type="Pfam" id="PF02291">
    <property type="entry name" value="TFIID-31kDa"/>
    <property type="match status" value="1"/>
</dbReference>
<proteinExistence type="predicted"/>
<keyword evidence="7" id="KW-1185">Reference proteome</keyword>
<dbReference type="AlphaFoldDB" id="A0A4D6KRC9"/>
<keyword evidence="2" id="KW-0805">Transcription regulation</keyword>
<keyword evidence="6" id="KW-0396">Initiation factor</keyword>
<evidence type="ECO:0000256" key="5">
    <source>
        <dbReference type="SAM" id="MobiDB-lite"/>
    </source>
</evidence>
<protein>
    <submittedName>
        <fullName evidence="6">Transcription initiation factor TFIID subunit 9B</fullName>
    </submittedName>
</protein>
<dbReference type="GO" id="GO:0051123">
    <property type="term" value="P:RNA polymerase II preinitiation complex assembly"/>
    <property type="evidence" value="ECO:0007669"/>
    <property type="project" value="TreeGrafter"/>
</dbReference>
<sequence length="126" mass="14208">MHQIFNQHSFGLVSGGLDLENHLQILSTVFKSKPALAVLLELAQNRNKIPLPKTIAGPGIPLPPDQDTLISPNYQFGIRNKRPAEPLEETEDEETTIPNPTQEDKVEMQQNPHQRVSFPLPKRQKD</sequence>
<feature type="compositionally biased region" description="Acidic residues" evidence="5">
    <location>
        <begin position="86"/>
        <end position="95"/>
    </location>
</feature>
<dbReference type="GO" id="GO:0005669">
    <property type="term" value="C:transcription factor TFIID complex"/>
    <property type="evidence" value="ECO:0007669"/>
    <property type="project" value="TreeGrafter"/>
</dbReference>
<dbReference type="EMBL" id="CP039346">
    <property type="protein sequence ID" value="QCD80102.1"/>
    <property type="molecule type" value="Genomic_DNA"/>
</dbReference>
<dbReference type="PANTHER" id="PTHR48068:SF4">
    <property type="entry name" value="TATA-BOX BINDING PROTEIN ASSOCIATED FACTOR 9"/>
    <property type="match status" value="1"/>
</dbReference>
<evidence type="ECO:0000313" key="7">
    <source>
        <dbReference type="Proteomes" id="UP000501690"/>
    </source>
</evidence>
<evidence type="ECO:0000256" key="2">
    <source>
        <dbReference type="ARBA" id="ARBA00023015"/>
    </source>
</evidence>
<dbReference type="GO" id="GO:0003713">
    <property type="term" value="F:transcription coactivator activity"/>
    <property type="evidence" value="ECO:0007669"/>
    <property type="project" value="TreeGrafter"/>
</dbReference>
<dbReference type="GO" id="GO:0016251">
    <property type="term" value="F:RNA polymerase II general transcription initiation factor activity"/>
    <property type="evidence" value="ECO:0007669"/>
    <property type="project" value="TreeGrafter"/>
</dbReference>
<keyword evidence="3" id="KW-0804">Transcription</keyword>
<evidence type="ECO:0000256" key="4">
    <source>
        <dbReference type="ARBA" id="ARBA00023242"/>
    </source>
</evidence>
<keyword evidence="6" id="KW-0648">Protein biosynthesis</keyword>
<dbReference type="InterPro" id="IPR051431">
    <property type="entry name" value="TFIID_subunit_9"/>
</dbReference>
<dbReference type="PANTHER" id="PTHR48068">
    <property type="entry name" value="TAF9 RNA POLYMERASE II, TATA BOX-BINDING PROTEIN (TBP)-ASSOCIATED FACTOR"/>
    <property type="match status" value="1"/>
</dbReference>
<accession>A0A4D6KRC9</accession>
<evidence type="ECO:0000313" key="6">
    <source>
        <dbReference type="EMBL" id="QCD80102.1"/>
    </source>
</evidence>
<name>A0A4D6KRC9_VIGUN</name>
<reference evidence="6 7" key="1">
    <citation type="submission" date="2019-04" db="EMBL/GenBank/DDBJ databases">
        <title>An improved genome assembly and genetic linkage map for asparagus bean, Vigna unguiculata ssp. sesquipedialis.</title>
        <authorList>
            <person name="Xia Q."/>
            <person name="Zhang R."/>
            <person name="Dong Y."/>
        </authorList>
    </citation>
    <scope>NUCLEOTIDE SEQUENCE [LARGE SCALE GENOMIC DNA]</scope>
    <source>
        <tissue evidence="6">Leaf</tissue>
    </source>
</reference>
<dbReference type="Proteomes" id="UP000501690">
    <property type="component" value="Linkage Group LG2"/>
</dbReference>